<feature type="domain" description="Cilia- and flagella-associated protein 58 central coiled coil" evidence="3">
    <location>
        <begin position="3"/>
        <end position="197"/>
    </location>
</feature>
<dbReference type="Proteomes" id="UP000054359">
    <property type="component" value="Unassembled WGS sequence"/>
</dbReference>
<dbReference type="PANTHER" id="PTHR32083">
    <property type="entry name" value="CILIA AND FLAGELLA-ASSOCIATED PROTEIN 58-RELATED"/>
    <property type="match status" value="1"/>
</dbReference>
<name>A0A087T7B4_STEMI</name>
<dbReference type="Pfam" id="PF21771">
    <property type="entry name" value="CFAP58_CC"/>
    <property type="match status" value="1"/>
</dbReference>
<dbReference type="OMA" id="YTERECL"/>
<dbReference type="EMBL" id="KK113775">
    <property type="protein sequence ID" value="KFM61003.1"/>
    <property type="molecule type" value="Genomic_DNA"/>
</dbReference>
<keyword evidence="5" id="KW-1185">Reference proteome</keyword>
<gene>
    <name evidence="4" type="ORF">X975_26296</name>
</gene>
<evidence type="ECO:0000256" key="2">
    <source>
        <dbReference type="SAM" id="Coils"/>
    </source>
</evidence>
<dbReference type="PANTHER" id="PTHR32083:SF0">
    <property type="entry name" value="CILIA AND FLAGELLA-ASSOCIATED PROTEIN 58"/>
    <property type="match status" value="1"/>
</dbReference>
<evidence type="ECO:0000256" key="1">
    <source>
        <dbReference type="ARBA" id="ARBA00023054"/>
    </source>
</evidence>
<feature type="coiled-coil region" evidence="2">
    <location>
        <begin position="117"/>
        <end position="221"/>
    </location>
</feature>
<evidence type="ECO:0000259" key="3">
    <source>
        <dbReference type="Pfam" id="PF21771"/>
    </source>
</evidence>
<feature type="non-terminal residue" evidence="4">
    <location>
        <position position="294"/>
    </location>
</feature>
<protein>
    <submittedName>
        <fullName evidence="4">Coiled-coil domain-containing protein 147</fullName>
    </submittedName>
</protein>
<dbReference type="GO" id="GO:0005856">
    <property type="term" value="C:cytoskeleton"/>
    <property type="evidence" value="ECO:0007669"/>
    <property type="project" value="TreeGrafter"/>
</dbReference>
<dbReference type="OrthoDB" id="6425954at2759"/>
<organism evidence="4 5">
    <name type="scientific">Stegodyphus mimosarum</name>
    <name type="common">African social velvet spider</name>
    <dbReference type="NCBI Taxonomy" id="407821"/>
    <lineage>
        <taxon>Eukaryota</taxon>
        <taxon>Metazoa</taxon>
        <taxon>Ecdysozoa</taxon>
        <taxon>Arthropoda</taxon>
        <taxon>Chelicerata</taxon>
        <taxon>Arachnida</taxon>
        <taxon>Araneae</taxon>
        <taxon>Araneomorphae</taxon>
        <taxon>Entelegynae</taxon>
        <taxon>Eresoidea</taxon>
        <taxon>Eresidae</taxon>
        <taxon>Stegodyphus</taxon>
    </lineage>
</organism>
<proteinExistence type="predicted"/>
<evidence type="ECO:0000313" key="5">
    <source>
        <dbReference type="Proteomes" id="UP000054359"/>
    </source>
</evidence>
<sequence length="294" mass="34926">MQVKIAELTSKLSQQTEITSAAICDRKIFCQKYKDAEESRDQMKQKINILDNCVNELKESLYSKNEEVINWKNKWESLNFQNKKLVSKTAKEVSDHKDLEIQFKHEEHQNGLRLQLIATKEKEIETLQRKLIYKTEECFTLRSQMQSQRAKISDLEEKIQLSEKVIKREKEAYLNLENSTKLLHLEILRLTGEKNSLTCKINDLEKLKESFTYAKQELNKERFKNSALERTIQRPTNIHRWRLLKGTDPEKYEIMEKYQTLQKHLLKKSKEVQSKDNKISNMSKLIHHMKNLTA</sequence>
<feature type="coiled-coil region" evidence="2">
    <location>
        <begin position="33"/>
        <end position="60"/>
    </location>
</feature>
<evidence type="ECO:0000313" key="4">
    <source>
        <dbReference type="EMBL" id="KFM61003.1"/>
    </source>
</evidence>
<accession>A0A087T7B4</accession>
<dbReference type="STRING" id="407821.A0A087T7B4"/>
<dbReference type="AlphaFoldDB" id="A0A087T7B4"/>
<dbReference type="InterPro" id="IPR049270">
    <property type="entry name" value="CFAP58_CC"/>
</dbReference>
<reference evidence="4 5" key="1">
    <citation type="submission" date="2013-11" db="EMBL/GenBank/DDBJ databases">
        <title>Genome sequencing of Stegodyphus mimosarum.</title>
        <authorList>
            <person name="Bechsgaard J."/>
        </authorList>
    </citation>
    <scope>NUCLEOTIDE SEQUENCE [LARGE SCALE GENOMIC DNA]</scope>
</reference>
<keyword evidence="1 2" id="KW-0175">Coiled coil</keyword>